<sequence>MVYRASPPVKLATKASISSQIQQSNNTSQRVIFTQAQQQSNQQRRPQPLQLNPIPAQQLYVSNVQPNPHIQPEETHINPLYNEMANQFVKGEINIICQEQYFSDL</sequence>
<name>A0A9N8ZXE6_9GLOM</name>
<comment type="caution">
    <text evidence="1">The sequence shown here is derived from an EMBL/GenBank/DDBJ whole genome shotgun (WGS) entry which is preliminary data.</text>
</comment>
<protein>
    <submittedName>
        <fullName evidence="1">4236_t:CDS:1</fullName>
    </submittedName>
</protein>
<organism evidence="1 2">
    <name type="scientific">Ambispora leptoticha</name>
    <dbReference type="NCBI Taxonomy" id="144679"/>
    <lineage>
        <taxon>Eukaryota</taxon>
        <taxon>Fungi</taxon>
        <taxon>Fungi incertae sedis</taxon>
        <taxon>Mucoromycota</taxon>
        <taxon>Glomeromycotina</taxon>
        <taxon>Glomeromycetes</taxon>
        <taxon>Archaeosporales</taxon>
        <taxon>Ambisporaceae</taxon>
        <taxon>Ambispora</taxon>
    </lineage>
</organism>
<dbReference type="EMBL" id="CAJVPS010000798">
    <property type="protein sequence ID" value="CAG8509741.1"/>
    <property type="molecule type" value="Genomic_DNA"/>
</dbReference>
<proteinExistence type="predicted"/>
<dbReference type="Proteomes" id="UP000789508">
    <property type="component" value="Unassembled WGS sequence"/>
</dbReference>
<evidence type="ECO:0000313" key="1">
    <source>
        <dbReference type="EMBL" id="CAG8509741.1"/>
    </source>
</evidence>
<keyword evidence="2" id="KW-1185">Reference proteome</keyword>
<gene>
    <name evidence="1" type="ORF">ALEPTO_LOCUS3912</name>
</gene>
<evidence type="ECO:0000313" key="2">
    <source>
        <dbReference type="Proteomes" id="UP000789508"/>
    </source>
</evidence>
<reference evidence="1" key="1">
    <citation type="submission" date="2021-06" db="EMBL/GenBank/DDBJ databases">
        <authorList>
            <person name="Kallberg Y."/>
            <person name="Tangrot J."/>
            <person name="Rosling A."/>
        </authorList>
    </citation>
    <scope>NUCLEOTIDE SEQUENCE</scope>
    <source>
        <strain evidence="1">FL130A</strain>
    </source>
</reference>
<accession>A0A9N8ZXE6</accession>
<dbReference type="AlphaFoldDB" id="A0A9N8ZXE6"/>